<dbReference type="PANTHER" id="PTHR38110">
    <property type="entry name" value="CHROMOSOME 23, WHOLE GENOME SHOTGUN SEQUENCE"/>
    <property type="match status" value="1"/>
</dbReference>
<sequence length="278" mass="29840">MATLLSAMLDLARVDAPDGDDTTVYRTTVDPTFTIGPKVHGGTLQMISGRAAYQAFVDGGGDAEVHPLAITSDYLYAPDPADVELVTRIRKRGRTVSVVDVEVRQNDRIVVTNSVVLGRLDHGEPRYSTPTLPLRDLPVEPPSTGVVVGQSPMADIVHVANAIEFVIDPSTFGPAGGDTSRPVISGWVRPLDGDPDLDFLTLVCDVSPPVVFNLGLFGWAPTVQLSTYLRRRPAPGWVRFQSSSTEVGQGMFEEDHLVIDSTGVVVAQSRQLALIPNG</sequence>
<accession>A0A848KZ70</accession>
<dbReference type="AlphaFoldDB" id="A0A848KZ70"/>
<proteinExistence type="predicted"/>
<evidence type="ECO:0000313" key="3">
    <source>
        <dbReference type="EMBL" id="NMO03886.1"/>
    </source>
</evidence>
<feature type="domain" description="Acyl-CoA thioesterase-like N-terminal HotDog" evidence="1">
    <location>
        <begin position="31"/>
        <end position="115"/>
    </location>
</feature>
<comment type="caution">
    <text evidence="3">The sequence shown here is derived from an EMBL/GenBank/DDBJ whole genome shotgun (WGS) entry which is preliminary data.</text>
</comment>
<dbReference type="Proteomes" id="UP000550729">
    <property type="component" value="Unassembled WGS sequence"/>
</dbReference>
<dbReference type="Pfam" id="PF20789">
    <property type="entry name" value="4HBT_3C"/>
    <property type="match status" value="1"/>
</dbReference>
<dbReference type="Pfam" id="PF13622">
    <property type="entry name" value="4HBT_3"/>
    <property type="match status" value="1"/>
</dbReference>
<dbReference type="Gene3D" id="2.40.160.210">
    <property type="entry name" value="Acyl-CoA thioesterase, double hotdog domain"/>
    <property type="match status" value="1"/>
</dbReference>
<dbReference type="InterPro" id="IPR049449">
    <property type="entry name" value="TesB_ACOT8-like_N"/>
</dbReference>
<reference evidence="3 4" key="1">
    <citation type="submission" date="2020-04" db="EMBL/GenBank/DDBJ databases">
        <title>Gordonia sp. nov. TBRC 11910.</title>
        <authorList>
            <person name="Suriyachadkun C."/>
        </authorList>
    </citation>
    <scope>NUCLEOTIDE SEQUENCE [LARGE SCALE GENOMIC DNA]</scope>
    <source>
        <strain evidence="3 4">TBRC 11910</strain>
    </source>
</reference>
<dbReference type="InterPro" id="IPR042171">
    <property type="entry name" value="Acyl-CoA_hotdog"/>
</dbReference>
<feature type="domain" description="Acyl-CoA thioesterase-like C-terminal" evidence="2">
    <location>
        <begin position="152"/>
        <end position="275"/>
    </location>
</feature>
<dbReference type="InterPro" id="IPR052389">
    <property type="entry name" value="Sec_Metab_Biosynth-Assoc"/>
</dbReference>
<protein>
    <submittedName>
        <fullName evidence="3">Thioesterase family protein</fullName>
    </submittedName>
</protein>
<dbReference type="InterPro" id="IPR049450">
    <property type="entry name" value="ACOT8-like_C"/>
</dbReference>
<evidence type="ECO:0000259" key="1">
    <source>
        <dbReference type="Pfam" id="PF13622"/>
    </source>
</evidence>
<name>A0A848KZ70_9ACTN</name>
<dbReference type="SUPFAM" id="SSF54637">
    <property type="entry name" value="Thioesterase/thiol ester dehydrase-isomerase"/>
    <property type="match status" value="2"/>
</dbReference>
<evidence type="ECO:0000259" key="2">
    <source>
        <dbReference type="Pfam" id="PF20789"/>
    </source>
</evidence>
<keyword evidence="4" id="KW-1185">Reference proteome</keyword>
<organism evidence="3 4">
    <name type="scientific">Gordonia asplenii</name>
    <dbReference type="NCBI Taxonomy" id="2725283"/>
    <lineage>
        <taxon>Bacteria</taxon>
        <taxon>Bacillati</taxon>
        <taxon>Actinomycetota</taxon>
        <taxon>Actinomycetes</taxon>
        <taxon>Mycobacteriales</taxon>
        <taxon>Gordoniaceae</taxon>
        <taxon>Gordonia</taxon>
    </lineage>
</organism>
<dbReference type="InterPro" id="IPR029069">
    <property type="entry name" value="HotDog_dom_sf"/>
</dbReference>
<dbReference type="PANTHER" id="PTHR38110:SF1">
    <property type="entry name" value="THIOESTERASE DOMAIN-CONTAINING PROTEIN"/>
    <property type="match status" value="1"/>
</dbReference>
<dbReference type="RefSeq" id="WP_170196391.1">
    <property type="nucleotide sequence ID" value="NZ_JABBNB010000028.1"/>
</dbReference>
<evidence type="ECO:0000313" key="4">
    <source>
        <dbReference type="Proteomes" id="UP000550729"/>
    </source>
</evidence>
<dbReference type="EMBL" id="JABBNB010000028">
    <property type="protein sequence ID" value="NMO03886.1"/>
    <property type="molecule type" value="Genomic_DNA"/>
</dbReference>
<gene>
    <name evidence="3" type="ORF">HH308_21975</name>
</gene>